<dbReference type="EMBL" id="JAUYVT010000001">
    <property type="protein sequence ID" value="MDP2563461.1"/>
    <property type="molecule type" value="Genomic_DNA"/>
</dbReference>
<keyword evidence="1" id="KW-0812">Transmembrane</keyword>
<evidence type="ECO:0000256" key="1">
    <source>
        <dbReference type="SAM" id="Phobius"/>
    </source>
</evidence>
<proteinExistence type="predicted"/>
<accession>A0ABT9F9K4</accession>
<name>A0ABT9F9K4_9GAMM</name>
<keyword evidence="3" id="KW-1185">Reference proteome</keyword>
<protein>
    <submittedName>
        <fullName evidence="2">Uncharacterized protein</fullName>
    </submittedName>
</protein>
<dbReference type="Proteomes" id="UP001177212">
    <property type="component" value="Unassembled WGS sequence"/>
</dbReference>
<gene>
    <name evidence="2" type="ORF">Q8W34_02355</name>
</gene>
<evidence type="ECO:0000313" key="2">
    <source>
        <dbReference type="EMBL" id="MDP2563461.1"/>
    </source>
</evidence>
<sequence>MSATFKIIFNGQLQQHADISLVQKQLSQFLNIPHTIAIKLFDGKSYALKKDLTSIEAVKTESSLKKMGLITRVELHQSTALTAKQYPLALKTFTKHDGAEEHKASNSKRTLLQKKTNSIQTIITRYKNDKVRLQRSSLKSLLYLCYIALLVMTITGLTISYNLLSNTMSESQSNTLTGLTYQDYKQYITEQKAVSNQQKTNLSANNNAQQSQDSEQFNRFSLLINSYADSVKQPNIEKMGGEKLNLRLQEIDDLGEKNAFWLQLINLAKSLNNDAHTMSTLNNTDPNKVQWINAVDWISQRYIRQQQNGNAHPKVNQPNNAVINLTLSISVLSLLILMIIVIKMKLRTIKET</sequence>
<feature type="transmembrane region" description="Helical" evidence="1">
    <location>
        <begin position="141"/>
        <end position="164"/>
    </location>
</feature>
<organism evidence="2 3">
    <name type="scientific">Pseudoalteromonas marina</name>
    <dbReference type="NCBI Taxonomy" id="267375"/>
    <lineage>
        <taxon>Bacteria</taxon>
        <taxon>Pseudomonadati</taxon>
        <taxon>Pseudomonadota</taxon>
        <taxon>Gammaproteobacteria</taxon>
        <taxon>Alteromonadales</taxon>
        <taxon>Pseudoalteromonadaceae</taxon>
        <taxon>Pseudoalteromonas</taxon>
    </lineage>
</organism>
<evidence type="ECO:0000313" key="3">
    <source>
        <dbReference type="Proteomes" id="UP001177212"/>
    </source>
</evidence>
<feature type="transmembrane region" description="Helical" evidence="1">
    <location>
        <begin position="321"/>
        <end position="342"/>
    </location>
</feature>
<keyword evidence="1" id="KW-0472">Membrane</keyword>
<reference evidence="2" key="1">
    <citation type="submission" date="2023-07" db="EMBL/GenBank/DDBJ databases">
        <title>Genome content predicts the carbon catabolic preferences of heterotrophic bacteria.</title>
        <authorList>
            <person name="Gralka M."/>
        </authorList>
    </citation>
    <scope>NUCLEOTIDE SEQUENCE</scope>
    <source>
        <strain evidence="2">4G09</strain>
    </source>
</reference>
<keyword evidence="1" id="KW-1133">Transmembrane helix</keyword>
<comment type="caution">
    <text evidence="2">The sequence shown here is derived from an EMBL/GenBank/DDBJ whole genome shotgun (WGS) entry which is preliminary data.</text>
</comment>
<dbReference type="RefSeq" id="WP_305471011.1">
    <property type="nucleotide sequence ID" value="NZ_JAUYVT010000001.1"/>
</dbReference>